<dbReference type="InterPro" id="IPR036412">
    <property type="entry name" value="HAD-like_sf"/>
</dbReference>
<evidence type="ECO:0008006" key="4">
    <source>
        <dbReference type="Google" id="ProtNLM"/>
    </source>
</evidence>
<dbReference type="InterPro" id="IPR035679">
    <property type="entry name" value="MDP-1_euk"/>
</dbReference>
<name>A0A9N9QAD4_9HELO</name>
<dbReference type="InterPro" id="IPR010036">
    <property type="entry name" value="MDP_1_eu_arc"/>
</dbReference>
<dbReference type="InterPro" id="IPR023214">
    <property type="entry name" value="HAD_sf"/>
</dbReference>
<accession>A0A9N9QAD4</accession>
<dbReference type="NCBIfam" id="TIGR01685">
    <property type="entry name" value="MDP-1"/>
    <property type="match status" value="1"/>
</dbReference>
<dbReference type="SFLD" id="SFLDG01129">
    <property type="entry name" value="C1.5:_HAD__Beta-PGM__Phosphata"/>
    <property type="match status" value="1"/>
</dbReference>
<sequence>MPKKGSKSSIPTESADITPPASLNDGPLPKLVVFDLDYTLWPFWVDTHVTPPLKASTDHDSAKDRFGQDFAFYREVPSILYSLRDRGIKVAAASRTSAPDLGREMLRLLHIPDPDGKKKKAIEYFDHLEIYPGNKITHFNKLQKATGIRFEEMLFFDDETRNRNVETLGVTMYLVRNGVSKAEVNNGIKEWRKRHGHVIETD</sequence>
<dbReference type="CDD" id="cd07501">
    <property type="entry name" value="HAD_MDP-1_like"/>
    <property type="match status" value="1"/>
</dbReference>
<evidence type="ECO:0000313" key="3">
    <source>
        <dbReference type="Proteomes" id="UP000701801"/>
    </source>
</evidence>
<dbReference type="Gene3D" id="3.40.50.1000">
    <property type="entry name" value="HAD superfamily/HAD-like"/>
    <property type="match status" value="1"/>
</dbReference>
<dbReference type="PANTHER" id="PTHR17901:SF14">
    <property type="entry name" value="MAGNESIUM-DEPENDENT PHOSPHATASE 1"/>
    <property type="match status" value="1"/>
</dbReference>
<dbReference type="SUPFAM" id="SSF56784">
    <property type="entry name" value="HAD-like"/>
    <property type="match status" value="1"/>
</dbReference>
<organism evidence="2 3">
    <name type="scientific">Hymenoscyphus albidus</name>
    <dbReference type="NCBI Taxonomy" id="595503"/>
    <lineage>
        <taxon>Eukaryota</taxon>
        <taxon>Fungi</taxon>
        <taxon>Dikarya</taxon>
        <taxon>Ascomycota</taxon>
        <taxon>Pezizomycotina</taxon>
        <taxon>Leotiomycetes</taxon>
        <taxon>Helotiales</taxon>
        <taxon>Helotiaceae</taxon>
        <taxon>Hymenoscyphus</taxon>
    </lineage>
</organism>
<dbReference type="SFLD" id="SFLDG01131">
    <property type="entry name" value="C1.5.2:_MDP_Like"/>
    <property type="match status" value="1"/>
</dbReference>
<dbReference type="AlphaFoldDB" id="A0A9N9QAD4"/>
<evidence type="ECO:0000256" key="1">
    <source>
        <dbReference type="SAM" id="MobiDB-lite"/>
    </source>
</evidence>
<dbReference type="NCBIfam" id="TIGR01681">
    <property type="entry name" value="HAD-SF-IIIC"/>
    <property type="match status" value="1"/>
</dbReference>
<dbReference type="OrthoDB" id="2865258at2759"/>
<dbReference type="PANTHER" id="PTHR17901">
    <property type="entry name" value="MAGNESIUM-DEPENDENT PHOSPHATASE 1 MDP1"/>
    <property type="match status" value="1"/>
</dbReference>
<proteinExistence type="predicted"/>
<dbReference type="InterPro" id="IPR010033">
    <property type="entry name" value="HAD_SF_ppase_IIIC"/>
</dbReference>
<dbReference type="SFLD" id="SFLDS00003">
    <property type="entry name" value="Haloacid_Dehalogenase"/>
    <property type="match status" value="1"/>
</dbReference>
<evidence type="ECO:0000313" key="2">
    <source>
        <dbReference type="EMBL" id="CAG8979996.1"/>
    </source>
</evidence>
<dbReference type="Proteomes" id="UP000701801">
    <property type="component" value="Unassembled WGS sequence"/>
</dbReference>
<dbReference type="GO" id="GO:0003993">
    <property type="term" value="F:acid phosphatase activity"/>
    <property type="evidence" value="ECO:0007669"/>
    <property type="project" value="TreeGrafter"/>
</dbReference>
<dbReference type="EMBL" id="CAJVRM010000351">
    <property type="protein sequence ID" value="CAG8979996.1"/>
    <property type="molecule type" value="Genomic_DNA"/>
</dbReference>
<dbReference type="FunFam" id="3.40.50.1000:FF:000155">
    <property type="entry name" value="Putative magnesium dependent phosphatase"/>
    <property type="match status" value="1"/>
</dbReference>
<feature type="region of interest" description="Disordered" evidence="1">
    <location>
        <begin position="1"/>
        <end position="21"/>
    </location>
</feature>
<protein>
    <recommendedName>
        <fullName evidence="4">Magnesium-dependent phosphatase-1</fullName>
    </recommendedName>
</protein>
<reference evidence="2" key="1">
    <citation type="submission" date="2021-07" db="EMBL/GenBank/DDBJ databases">
        <authorList>
            <person name="Durling M."/>
        </authorList>
    </citation>
    <scope>NUCLEOTIDE SEQUENCE</scope>
</reference>
<dbReference type="Pfam" id="PF12689">
    <property type="entry name" value="Acid_PPase"/>
    <property type="match status" value="1"/>
</dbReference>
<keyword evidence="3" id="KW-1185">Reference proteome</keyword>
<gene>
    <name evidence="2" type="ORF">HYALB_00005169</name>
</gene>
<comment type="caution">
    <text evidence="2">The sequence shown here is derived from an EMBL/GenBank/DDBJ whole genome shotgun (WGS) entry which is preliminary data.</text>
</comment>